<organism evidence="1 2">
    <name type="scientific">Podila minutissima</name>
    <dbReference type="NCBI Taxonomy" id="64525"/>
    <lineage>
        <taxon>Eukaryota</taxon>
        <taxon>Fungi</taxon>
        <taxon>Fungi incertae sedis</taxon>
        <taxon>Mucoromycota</taxon>
        <taxon>Mortierellomycotina</taxon>
        <taxon>Mortierellomycetes</taxon>
        <taxon>Mortierellales</taxon>
        <taxon>Mortierellaceae</taxon>
        <taxon>Podila</taxon>
    </lineage>
</organism>
<keyword evidence="2" id="KW-1185">Reference proteome</keyword>
<name>A0A9P5SKS8_9FUNG</name>
<protein>
    <submittedName>
        <fullName evidence="1">Uncharacterized protein</fullName>
    </submittedName>
</protein>
<sequence length="135" mass="15026">MGHITVSTKNMTGKTFDVSLQVFVDMKQTPIDPQYASTPALSFNDRHMRFGDLCSLYEQVKKSRLPEERTVKGQIVRLRSSQTPNCFKTVESPVFIKASQTALQTTPLAQPAPGVQLQQLATVTEQSQQLALNTQ</sequence>
<feature type="non-terminal residue" evidence="1">
    <location>
        <position position="1"/>
    </location>
</feature>
<dbReference type="Proteomes" id="UP000696485">
    <property type="component" value="Unassembled WGS sequence"/>
</dbReference>
<dbReference type="EMBL" id="JAAAUY010000434">
    <property type="protein sequence ID" value="KAF9329952.1"/>
    <property type="molecule type" value="Genomic_DNA"/>
</dbReference>
<accession>A0A9P5SKS8</accession>
<gene>
    <name evidence="1" type="ORF">BG006_007042</name>
</gene>
<proteinExistence type="predicted"/>
<comment type="caution">
    <text evidence="1">The sequence shown here is derived from an EMBL/GenBank/DDBJ whole genome shotgun (WGS) entry which is preliminary data.</text>
</comment>
<dbReference type="AlphaFoldDB" id="A0A9P5SKS8"/>
<evidence type="ECO:0000313" key="2">
    <source>
        <dbReference type="Proteomes" id="UP000696485"/>
    </source>
</evidence>
<evidence type="ECO:0000313" key="1">
    <source>
        <dbReference type="EMBL" id="KAF9329952.1"/>
    </source>
</evidence>
<reference evidence="1" key="1">
    <citation type="journal article" date="2020" name="Fungal Divers.">
        <title>Resolving the Mortierellaceae phylogeny through synthesis of multi-gene phylogenetics and phylogenomics.</title>
        <authorList>
            <person name="Vandepol N."/>
            <person name="Liber J."/>
            <person name="Desiro A."/>
            <person name="Na H."/>
            <person name="Kennedy M."/>
            <person name="Barry K."/>
            <person name="Grigoriev I.V."/>
            <person name="Miller A.N."/>
            <person name="O'Donnell K."/>
            <person name="Stajich J.E."/>
            <person name="Bonito G."/>
        </authorList>
    </citation>
    <scope>NUCLEOTIDE SEQUENCE</scope>
    <source>
        <strain evidence="1">NVP1</strain>
    </source>
</reference>